<dbReference type="PROSITE" id="PS50928">
    <property type="entry name" value="ABC_TM1"/>
    <property type="match status" value="1"/>
</dbReference>
<comment type="similarity">
    <text evidence="7">Belongs to the binding-protein-dependent transport system permease family.</text>
</comment>
<evidence type="ECO:0000256" key="3">
    <source>
        <dbReference type="ARBA" id="ARBA00022475"/>
    </source>
</evidence>
<dbReference type="InterPro" id="IPR000515">
    <property type="entry name" value="MetI-like"/>
</dbReference>
<feature type="transmembrane region" description="Helical" evidence="7">
    <location>
        <begin position="88"/>
        <end position="114"/>
    </location>
</feature>
<evidence type="ECO:0000313" key="9">
    <source>
        <dbReference type="EMBL" id="MFD1911293.1"/>
    </source>
</evidence>
<evidence type="ECO:0000256" key="2">
    <source>
        <dbReference type="ARBA" id="ARBA00022448"/>
    </source>
</evidence>
<gene>
    <name evidence="9" type="ORF">ACFSGJ_03580</name>
</gene>
<evidence type="ECO:0000256" key="4">
    <source>
        <dbReference type="ARBA" id="ARBA00022692"/>
    </source>
</evidence>
<feature type="transmembrane region" description="Helical" evidence="7">
    <location>
        <begin position="134"/>
        <end position="158"/>
    </location>
</feature>
<evidence type="ECO:0000256" key="5">
    <source>
        <dbReference type="ARBA" id="ARBA00022989"/>
    </source>
</evidence>
<feature type="transmembrane region" description="Helical" evidence="7">
    <location>
        <begin position="251"/>
        <end position="274"/>
    </location>
</feature>
<dbReference type="CDD" id="cd06261">
    <property type="entry name" value="TM_PBP2"/>
    <property type="match status" value="1"/>
</dbReference>
<feature type="domain" description="ABC transmembrane type-1" evidence="8">
    <location>
        <begin position="90"/>
        <end position="274"/>
    </location>
</feature>
<evidence type="ECO:0000256" key="1">
    <source>
        <dbReference type="ARBA" id="ARBA00004651"/>
    </source>
</evidence>
<keyword evidence="6 7" id="KW-0472">Membrane</keyword>
<evidence type="ECO:0000256" key="6">
    <source>
        <dbReference type="ARBA" id="ARBA00023136"/>
    </source>
</evidence>
<dbReference type="Proteomes" id="UP001597353">
    <property type="component" value="Unassembled WGS sequence"/>
</dbReference>
<accession>A0ABW4S1S7</accession>
<evidence type="ECO:0000313" key="10">
    <source>
        <dbReference type="Proteomes" id="UP001597353"/>
    </source>
</evidence>
<dbReference type="InterPro" id="IPR050366">
    <property type="entry name" value="BP-dependent_transpt_permease"/>
</dbReference>
<comment type="subcellular location">
    <subcellularLocation>
        <location evidence="1 7">Cell membrane</location>
        <topology evidence="1 7">Multi-pass membrane protein</topology>
    </subcellularLocation>
</comment>
<sequence length="289" mass="30810">MSAPSSLSGHPALVFLRSLPGRNRVTLAAGLILLALLLMALLAPWITVHDPLALSPANRLRGMDGTHWLGTDAFGRDLFSRIVHGARISLMVGLGVAVAAVAIGLPLGLLAGYFRPVDAVLMRIMDGLMAIPAVLLAIAIVALTQASIWTLIVAITIPEIPQVVRLVRASVLQTREEPFVEAAILTGTPWPRLMWRHLMPSTSAPLIVQGTYICASAILTEAVLSFLGVGIGSETPSWGNIMSEGRTYFQLAPGMVFWPGLALSVCILSVNLLGDAARDALDPKLTRHR</sequence>
<protein>
    <submittedName>
        <fullName evidence="9">ABC transporter permease</fullName>
    </submittedName>
</protein>
<dbReference type="Gene3D" id="1.10.3720.10">
    <property type="entry name" value="MetI-like"/>
    <property type="match status" value="1"/>
</dbReference>
<dbReference type="PANTHER" id="PTHR43386:SF6">
    <property type="entry name" value="ABC TRANSPORTER PERMEASE PROTEIN"/>
    <property type="match status" value="1"/>
</dbReference>
<reference evidence="10" key="1">
    <citation type="journal article" date="2019" name="Int. J. Syst. Evol. Microbiol.">
        <title>The Global Catalogue of Microorganisms (GCM) 10K type strain sequencing project: providing services to taxonomists for standard genome sequencing and annotation.</title>
        <authorList>
            <consortium name="The Broad Institute Genomics Platform"/>
            <consortium name="The Broad Institute Genome Sequencing Center for Infectious Disease"/>
            <person name="Wu L."/>
            <person name="Ma J."/>
        </authorList>
    </citation>
    <scope>NUCLEOTIDE SEQUENCE [LARGE SCALE GENOMIC DNA]</scope>
    <source>
        <strain evidence="10">CGMCC 4.7242</strain>
    </source>
</reference>
<keyword evidence="5 7" id="KW-1133">Transmembrane helix</keyword>
<comment type="caution">
    <text evidence="9">The sequence shown here is derived from an EMBL/GenBank/DDBJ whole genome shotgun (WGS) entry which is preliminary data.</text>
</comment>
<proteinExistence type="inferred from homology"/>
<keyword evidence="10" id="KW-1185">Reference proteome</keyword>
<dbReference type="EMBL" id="JBHUGH010000002">
    <property type="protein sequence ID" value="MFD1911293.1"/>
    <property type="molecule type" value="Genomic_DNA"/>
</dbReference>
<keyword evidence="3" id="KW-1003">Cell membrane</keyword>
<dbReference type="SUPFAM" id="SSF161098">
    <property type="entry name" value="MetI-like"/>
    <property type="match status" value="1"/>
</dbReference>
<evidence type="ECO:0000256" key="7">
    <source>
        <dbReference type="RuleBase" id="RU363032"/>
    </source>
</evidence>
<keyword evidence="4 7" id="KW-0812">Transmembrane</keyword>
<organism evidence="9 10">
    <name type="scientific">Halodurantibacterium flavum</name>
    <dbReference type="NCBI Taxonomy" id="1382802"/>
    <lineage>
        <taxon>Bacteria</taxon>
        <taxon>Pseudomonadati</taxon>
        <taxon>Pseudomonadota</taxon>
        <taxon>Alphaproteobacteria</taxon>
        <taxon>Rhodobacterales</taxon>
        <taxon>Paracoccaceae</taxon>
        <taxon>Halodurantibacterium</taxon>
    </lineage>
</organism>
<dbReference type="Pfam" id="PF00528">
    <property type="entry name" value="BPD_transp_1"/>
    <property type="match status" value="1"/>
</dbReference>
<dbReference type="PANTHER" id="PTHR43386">
    <property type="entry name" value="OLIGOPEPTIDE TRANSPORT SYSTEM PERMEASE PROTEIN APPC"/>
    <property type="match status" value="1"/>
</dbReference>
<keyword evidence="2 7" id="KW-0813">Transport</keyword>
<dbReference type="InterPro" id="IPR035906">
    <property type="entry name" value="MetI-like_sf"/>
</dbReference>
<dbReference type="Pfam" id="PF12911">
    <property type="entry name" value="OppC_N"/>
    <property type="match status" value="1"/>
</dbReference>
<evidence type="ECO:0000259" key="8">
    <source>
        <dbReference type="PROSITE" id="PS50928"/>
    </source>
</evidence>
<feature type="transmembrane region" description="Helical" evidence="7">
    <location>
        <begin position="25"/>
        <end position="46"/>
    </location>
</feature>
<dbReference type="RefSeq" id="WP_390259561.1">
    <property type="nucleotide sequence ID" value="NZ_JBHUGH010000002.1"/>
</dbReference>
<dbReference type="InterPro" id="IPR025966">
    <property type="entry name" value="OppC_N"/>
</dbReference>
<name>A0ABW4S1S7_9RHOB</name>